<dbReference type="EMBL" id="FOCO01000020">
    <property type="protein sequence ID" value="SEN68321.1"/>
    <property type="molecule type" value="Genomic_DNA"/>
</dbReference>
<dbReference type="GO" id="GO:0004519">
    <property type="term" value="F:endonuclease activity"/>
    <property type="evidence" value="ECO:0007669"/>
    <property type="project" value="UniProtKB-KW"/>
</dbReference>
<protein>
    <submittedName>
        <fullName evidence="1">Recombination endonuclease VII</fullName>
    </submittedName>
</protein>
<gene>
    <name evidence="1" type="ORF">SAMN05216227_102055</name>
</gene>
<dbReference type="InterPro" id="IPR038563">
    <property type="entry name" value="Endonuclease_7_sf"/>
</dbReference>
<accession>A0A1H8IIZ1</accession>
<keyword evidence="1" id="KW-0540">Nuclease</keyword>
<keyword evidence="1" id="KW-0378">Hydrolase</keyword>
<evidence type="ECO:0000313" key="2">
    <source>
        <dbReference type="Proteomes" id="UP000183002"/>
    </source>
</evidence>
<proteinExistence type="predicted"/>
<dbReference type="InterPro" id="IPR044925">
    <property type="entry name" value="His-Me_finger_sf"/>
</dbReference>
<name>A0A1H8IIZ1_9RHOB</name>
<dbReference type="SUPFAM" id="SSF54060">
    <property type="entry name" value="His-Me finger endonucleases"/>
    <property type="match status" value="1"/>
</dbReference>
<dbReference type="STRING" id="1077947.SAMN05216227_102055"/>
<dbReference type="InterPro" id="IPR004211">
    <property type="entry name" value="Endonuclease_7"/>
</dbReference>
<dbReference type="AlphaFoldDB" id="A0A1H8IIZ1"/>
<organism evidence="1 2">
    <name type="scientific">Pseudorhodobacter antarcticus</name>
    <dbReference type="NCBI Taxonomy" id="1077947"/>
    <lineage>
        <taxon>Bacteria</taxon>
        <taxon>Pseudomonadati</taxon>
        <taxon>Pseudomonadota</taxon>
        <taxon>Alphaproteobacteria</taxon>
        <taxon>Rhodobacterales</taxon>
        <taxon>Paracoccaceae</taxon>
        <taxon>Pseudorhodobacter</taxon>
    </lineage>
</organism>
<evidence type="ECO:0000313" key="1">
    <source>
        <dbReference type="EMBL" id="SEN68321.1"/>
    </source>
</evidence>
<dbReference type="Pfam" id="PF02945">
    <property type="entry name" value="Endonuclease_7"/>
    <property type="match status" value="1"/>
</dbReference>
<dbReference type="Proteomes" id="UP000183002">
    <property type="component" value="Unassembled WGS sequence"/>
</dbReference>
<dbReference type="Gene3D" id="3.40.1800.10">
    <property type="entry name" value="His-Me finger endonucleases"/>
    <property type="match status" value="1"/>
</dbReference>
<keyword evidence="1" id="KW-0255">Endonuclease</keyword>
<reference evidence="1 2" key="1">
    <citation type="submission" date="2016-10" db="EMBL/GenBank/DDBJ databases">
        <authorList>
            <person name="de Groot N.N."/>
        </authorList>
    </citation>
    <scope>NUCLEOTIDE SEQUENCE [LARGE SCALE GENOMIC DNA]</scope>
    <source>
        <strain evidence="1 2">CGMCC 1.10836</strain>
    </source>
</reference>
<keyword evidence="2" id="KW-1185">Reference proteome</keyword>
<sequence>MKQQGYKCPLCEQSMTAAANKTPALDHDHATGYLRDVLCINCNGMEGRVFSLARRARAKGTEYEWLARLLRYYERHITPQHGGVFHHTHKTAEELRLARNAKARVKRAALKAT</sequence>